<gene>
    <name evidence="8" type="ORF">QBC34DRAFT_380972</name>
</gene>
<dbReference type="PROSITE" id="PS00463">
    <property type="entry name" value="ZN2_CY6_FUNGAL_1"/>
    <property type="match status" value="1"/>
</dbReference>
<evidence type="ECO:0000256" key="6">
    <source>
        <dbReference type="ARBA" id="ARBA00023242"/>
    </source>
</evidence>
<dbReference type="InterPro" id="IPR052360">
    <property type="entry name" value="Transcr_Regulatory_Proteins"/>
</dbReference>
<dbReference type="EMBL" id="MU865941">
    <property type="protein sequence ID" value="KAK4448742.1"/>
    <property type="molecule type" value="Genomic_DNA"/>
</dbReference>
<dbReference type="InterPro" id="IPR036864">
    <property type="entry name" value="Zn2-C6_fun-type_DNA-bd_sf"/>
</dbReference>
<sequence length="572" mass="63089">MDGPTTKRSRSGCITCKIRRVKCDEAKPACQRCTSTGRVCDGYASSTTSHQSRRALADAVRQLQVVGPASRVLGDALPVDDVACFDFFRLCTASMTGSVLPGEFWSRQLLQASHAEPAVWRAAVAIGALHRRWEQTNVRTTRAAAGQIPQIPIAGDISRFTEQGVRHYQRAISLAKSISNPASLAVISVALAAAAHLAGRWAEVHVHMRAGLHLLRRMEAGDLVNGAGAITSPSDLRALAHTLERFDLQSMTFADVRAPYDYNNADVPVADLAPLLAGDGLGRNAAALHEDMDHAALAIFRMFRRYWILGTGIGVGLMTWSEFETARNEMIDECVNLGAVLGDLERIIHAPRDGLNDKDSKERRQRRQEQHQKLLSLRLYHLLTDLTLATGLGGPELRWDAYFVSFERMVTVADELVRNTKSPLPFFMSLEPGISVPLYLTATRCRHPCLRRRALAILRSSNRQEGIWNCVIAAKVAEQIILVEEEGLGIGLPLYLPEDASSVTWSGVSTLTGDDTHWPAWQGGWPRVPEEKRVLHLEMRVDVPDNKLEQKIFVVGSVDNPGVLVKKVTIEI</sequence>
<reference evidence="8" key="2">
    <citation type="submission" date="2023-05" db="EMBL/GenBank/DDBJ databases">
        <authorList>
            <consortium name="Lawrence Berkeley National Laboratory"/>
            <person name="Steindorff A."/>
            <person name="Hensen N."/>
            <person name="Bonometti L."/>
            <person name="Westerberg I."/>
            <person name="Brannstrom I.O."/>
            <person name="Guillou S."/>
            <person name="Cros-Aarteil S."/>
            <person name="Calhoun S."/>
            <person name="Haridas S."/>
            <person name="Kuo A."/>
            <person name="Mondo S."/>
            <person name="Pangilinan J."/>
            <person name="Riley R."/>
            <person name="Labutti K."/>
            <person name="Andreopoulos B."/>
            <person name="Lipzen A."/>
            <person name="Chen C."/>
            <person name="Yanf M."/>
            <person name="Daum C."/>
            <person name="Ng V."/>
            <person name="Clum A."/>
            <person name="Ohm R."/>
            <person name="Martin F."/>
            <person name="Silar P."/>
            <person name="Natvig D."/>
            <person name="Lalanne C."/>
            <person name="Gautier V."/>
            <person name="Ament-Velasquez S.L."/>
            <person name="Kruys A."/>
            <person name="Hutchinson M.I."/>
            <person name="Powell A.J."/>
            <person name="Barry K."/>
            <person name="Miller A.N."/>
            <person name="Grigoriev I.V."/>
            <person name="Debuchy R."/>
            <person name="Gladieux P."/>
            <person name="Thoren M.H."/>
            <person name="Johannesson H."/>
        </authorList>
    </citation>
    <scope>NUCLEOTIDE SEQUENCE</scope>
    <source>
        <strain evidence="8">PSN243</strain>
    </source>
</reference>
<dbReference type="CDD" id="cd00067">
    <property type="entry name" value="GAL4"/>
    <property type="match status" value="1"/>
</dbReference>
<organism evidence="8 9">
    <name type="scientific">Podospora aff. communis PSN243</name>
    <dbReference type="NCBI Taxonomy" id="3040156"/>
    <lineage>
        <taxon>Eukaryota</taxon>
        <taxon>Fungi</taxon>
        <taxon>Dikarya</taxon>
        <taxon>Ascomycota</taxon>
        <taxon>Pezizomycotina</taxon>
        <taxon>Sordariomycetes</taxon>
        <taxon>Sordariomycetidae</taxon>
        <taxon>Sordariales</taxon>
        <taxon>Podosporaceae</taxon>
        <taxon>Podospora</taxon>
    </lineage>
</organism>
<keyword evidence="5" id="KW-0804">Transcription</keyword>
<dbReference type="Gene3D" id="4.10.240.10">
    <property type="entry name" value="Zn(2)-C6 fungal-type DNA-binding domain"/>
    <property type="match status" value="1"/>
</dbReference>
<dbReference type="Pfam" id="PF00172">
    <property type="entry name" value="Zn_clus"/>
    <property type="match status" value="1"/>
</dbReference>
<dbReference type="SUPFAM" id="SSF57701">
    <property type="entry name" value="Zn2/Cys6 DNA-binding domain"/>
    <property type="match status" value="1"/>
</dbReference>
<keyword evidence="3" id="KW-0805">Transcription regulation</keyword>
<keyword evidence="2" id="KW-0862">Zinc</keyword>
<proteinExistence type="predicted"/>
<evidence type="ECO:0000256" key="5">
    <source>
        <dbReference type="ARBA" id="ARBA00023163"/>
    </source>
</evidence>
<evidence type="ECO:0000256" key="4">
    <source>
        <dbReference type="ARBA" id="ARBA00023125"/>
    </source>
</evidence>
<evidence type="ECO:0000313" key="8">
    <source>
        <dbReference type="EMBL" id="KAK4448742.1"/>
    </source>
</evidence>
<dbReference type="SMART" id="SM00066">
    <property type="entry name" value="GAL4"/>
    <property type="match status" value="1"/>
</dbReference>
<feature type="domain" description="Zn(2)-C6 fungal-type" evidence="7">
    <location>
        <begin position="12"/>
        <end position="40"/>
    </location>
</feature>
<reference evidence="8" key="1">
    <citation type="journal article" date="2023" name="Mol. Phylogenet. Evol.">
        <title>Genome-scale phylogeny and comparative genomics of the fungal order Sordariales.</title>
        <authorList>
            <person name="Hensen N."/>
            <person name="Bonometti L."/>
            <person name="Westerberg I."/>
            <person name="Brannstrom I.O."/>
            <person name="Guillou S."/>
            <person name="Cros-Aarteil S."/>
            <person name="Calhoun S."/>
            <person name="Haridas S."/>
            <person name="Kuo A."/>
            <person name="Mondo S."/>
            <person name="Pangilinan J."/>
            <person name="Riley R."/>
            <person name="LaButti K."/>
            <person name="Andreopoulos B."/>
            <person name="Lipzen A."/>
            <person name="Chen C."/>
            <person name="Yan M."/>
            <person name="Daum C."/>
            <person name="Ng V."/>
            <person name="Clum A."/>
            <person name="Steindorff A."/>
            <person name="Ohm R.A."/>
            <person name="Martin F."/>
            <person name="Silar P."/>
            <person name="Natvig D.O."/>
            <person name="Lalanne C."/>
            <person name="Gautier V."/>
            <person name="Ament-Velasquez S.L."/>
            <person name="Kruys A."/>
            <person name="Hutchinson M.I."/>
            <person name="Powell A.J."/>
            <person name="Barry K."/>
            <person name="Miller A.N."/>
            <person name="Grigoriev I.V."/>
            <person name="Debuchy R."/>
            <person name="Gladieux P."/>
            <person name="Hiltunen Thoren M."/>
            <person name="Johannesson H."/>
        </authorList>
    </citation>
    <scope>NUCLEOTIDE SEQUENCE</scope>
    <source>
        <strain evidence="8">PSN243</strain>
    </source>
</reference>
<comment type="caution">
    <text evidence="8">The sequence shown here is derived from an EMBL/GenBank/DDBJ whole genome shotgun (WGS) entry which is preliminary data.</text>
</comment>
<evidence type="ECO:0000256" key="3">
    <source>
        <dbReference type="ARBA" id="ARBA00023015"/>
    </source>
</evidence>
<dbReference type="PANTHER" id="PTHR36206:SF12">
    <property type="entry name" value="ASPERCRYPTIN BIOSYNTHESIS CLUSTER-SPECIFIC TRANSCRIPTION REGULATOR ATNN-RELATED"/>
    <property type="match status" value="1"/>
</dbReference>
<evidence type="ECO:0000259" key="7">
    <source>
        <dbReference type="PROSITE" id="PS50048"/>
    </source>
</evidence>
<name>A0AAV9GKV0_9PEZI</name>
<dbReference type="PANTHER" id="PTHR36206">
    <property type="entry name" value="ASPERCRYPTIN BIOSYNTHESIS CLUSTER-SPECIFIC TRANSCRIPTION REGULATOR ATNN-RELATED"/>
    <property type="match status" value="1"/>
</dbReference>
<keyword evidence="1" id="KW-0479">Metal-binding</keyword>
<dbReference type="InterPro" id="IPR021858">
    <property type="entry name" value="Fun_TF"/>
</dbReference>
<evidence type="ECO:0000313" key="9">
    <source>
        <dbReference type="Proteomes" id="UP001321760"/>
    </source>
</evidence>
<keyword evidence="9" id="KW-1185">Reference proteome</keyword>
<dbReference type="Proteomes" id="UP001321760">
    <property type="component" value="Unassembled WGS sequence"/>
</dbReference>
<dbReference type="PROSITE" id="PS50048">
    <property type="entry name" value="ZN2_CY6_FUNGAL_2"/>
    <property type="match status" value="1"/>
</dbReference>
<accession>A0AAV9GKV0</accession>
<protein>
    <recommendedName>
        <fullName evidence="7">Zn(2)-C6 fungal-type domain-containing protein</fullName>
    </recommendedName>
</protein>
<dbReference type="InterPro" id="IPR001138">
    <property type="entry name" value="Zn2Cys6_DnaBD"/>
</dbReference>
<evidence type="ECO:0000256" key="2">
    <source>
        <dbReference type="ARBA" id="ARBA00022833"/>
    </source>
</evidence>
<dbReference type="GO" id="GO:0000981">
    <property type="term" value="F:DNA-binding transcription factor activity, RNA polymerase II-specific"/>
    <property type="evidence" value="ECO:0007669"/>
    <property type="project" value="InterPro"/>
</dbReference>
<keyword evidence="6" id="KW-0539">Nucleus</keyword>
<dbReference type="AlphaFoldDB" id="A0AAV9GKV0"/>
<dbReference type="GO" id="GO:0003677">
    <property type="term" value="F:DNA binding"/>
    <property type="evidence" value="ECO:0007669"/>
    <property type="project" value="UniProtKB-KW"/>
</dbReference>
<dbReference type="Pfam" id="PF11951">
    <property type="entry name" value="Fungal_trans_2"/>
    <property type="match status" value="1"/>
</dbReference>
<keyword evidence="4" id="KW-0238">DNA-binding</keyword>
<evidence type="ECO:0000256" key="1">
    <source>
        <dbReference type="ARBA" id="ARBA00022723"/>
    </source>
</evidence>
<dbReference type="GO" id="GO:0008270">
    <property type="term" value="F:zinc ion binding"/>
    <property type="evidence" value="ECO:0007669"/>
    <property type="project" value="InterPro"/>
</dbReference>